<evidence type="ECO:0000313" key="1">
    <source>
        <dbReference type="EMBL" id="TSC94609.1"/>
    </source>
</evidence>
<gene>
    <name evidence="1" type="ORF">Athens101428_239</name>
</gene>
<proteinExistence type="predicted"/>
<accession>A0A554LPQ7</accession>
<sequence>MKKGFKKNPPGRIYGFLTEFVVDEKIVKVYSQPTRPLIQIVRKACNGIPMAIINVILRVIFSDILFTSQHSKKIFGGKIAISGLRIP</sequence>
<evidence type="ECO:0000313" key="2">
    <source>
        <dbReference type="Proteomes" id="UP000316495"/>
    </source>
</evidence>
<organism evidence="1 2">
    <name type="scientific">Candidatus Berkelbacteria bacterium Athens1014_28</name>
    <dbReference type="NCBI Taxonomy" id="2017145"/>
    <lineage>
        <taxon>Bacteria</taxon>
        <taxon>Candidatus Berkelbacteria</taxon>
    </lineage>
</organism>
<dbReference type="AlphaFoldDB" id="A0A554LPQ7"/>
<name>A0A554LPQ7_9BACT</name>
<dbReference type="EMBL" id="VMGN01000009">
    <property type="protein sequence ID" value="TSC94609.1"/>
    <property type="molecule type" value="Genomic_DNA"/>
</dbReference>
<dbReference type="Proteomes" id="UP000316495">
    <property type="component" value="Unassembled WGS sequence"/>
</dbReference>
<reference evidence="1 2" key="1">
    <citation type="submission" date="2017-07" db="EMBL/GenBank/DDBJ databases">
        <title>Mechanisms for carbon and nitrogen cycling indicate functional differentiation within the Candidate Phyla Radiation.</title>
        <authorList>
            <person name="Danczak R.E."/>
            <person name="Johnston M.D."/>
            <person name="Kenah C."/>
            <person name="Slattery M."/>
            <person name="Wrighton K.C."/>
            <person name="Wilkins M.J."/>
        </authorList>
    </citation>
    <scope>NUCLEOTIDE SEQUENCE [LARGE SCALE GENOMIC DNA]</scope>
    <source>
        <strain evidence="1">Athens1014_28</strain>
    </source>
</reference>
<comment type="caution">
    <text evidence="1">The sequence shown here is derived from an EMBL/GenBank/DDBJ whole genome shotgun (WGS) entry which is preliminary data.</text>
</comment>
<protein>
    <submittedName>
        <fullName evidence="1">Uncharacterized protein</fullName>
    </submittedName>
</protein>